<dbReference type="PANTHER" id="PTHR13710:SF154">
    <property type="entry name" value="RECQ HELICASE, PUTATIVE (AFU_ORTHOLOGUE AFUA_6G14720)-RELATED"/>
    <property type="match status" value="1"/>
</dbReference>
<reference evidence="3" key="1">
    <citation type="journal article" date="2020" name="bioRxiv">
        <title>Whole genome comparisons of ergot fungi reveals the divergence and evolution of species within the genus Claviceps are the result of varying mechanisms driving genome evolution and host range expansion.</title>
        <authorList>
            <person name="Wyka S.A."/>
            <person name="Mondo S.J."/>
            <person name="Liu M."/>
            <person name="Dettman J."/>
            <person name="Nalam V."/>
            <person name="Broders K.D."/>
        </authorList>
    </citation>
    <scope>NUCLEOTIDE SEQUENCE</scope>
    <source>
        <strain evidence="3">CCC 1102</strain>
    </source>
</reference>
<dbReference type="SUPFAM" id="SSF52540">
    <property type="entry name" value="P-loop containing nucleoside triphosphate hydrolases"/>
    <property type="match status" value="1"/>
</dbReference>
<dbReference type="Gene3D" id="3.40.50.300">
    <property type="entry name" value="P-loop containing nucleotide triphosphate hydrolases"/>
    <property type="match status" value="1"/>
</dbReference>
<accession>A0A9P7MLC5</accession>
<comment type="caution">
    <text evidence="3">The sequence shown here is derived from an EMBL/GenBank/DDBJ whole genome shotgun (WGS) entry which is preliminary data.</text>
</comment>
<dbReference type="OrthoDB" id="4954242at2759"/>
<protein>
    <recommendedName>
        <fullName evidence="2">DEAD/DEAH-box helicase domain-containing protein</fullName>
    </recommendedName>
</protein>
<dbReference type="GO" id="GO:0000724">
    <property type="term" value="P:double-strand break repair via homologous recombination"/>
    <property type="evidence" value="ECO:0007669"/>
    <property type="project" value="TreeGrafter"/>
</dbReference>
<evidence type="ECO:0000313" key="4">
    <source>
        <dbReference type="Proteomes" id="UP000784919"/>
    </source>
</evidence>
<dbReference type="GO" id="GO:0043138">
    <property type="term" value="F:3'-5' DNA helicase activity"/>
    <property type="evidence" value="ECO:0007669"/>
    <property type="project" value="TreeGrafter"/>
</dbReference>
<dbReference type="Pfam" id="PF00270">
    <property type="entry name" value="DEAD"/>
    <property type="match status" value="1"/>
</dbReference>
<feature type="non-terminal residue" evidence="3">
    <location>
        <position position="167"/>
    </location>
</feature>
<dbReference type="EMBL" id="SRPS01000845">
    <property type="protein sequence ID" value="KAG5954333.1"/>
    <property type="molecule type" value="Genomic_DNA"/>
</dbReference>
<dbReference type="InterPro" id="IPR027417">
    <property type="entry name" value="P-loop_NTPase"/>
</dbReference>
<dbReference type="Proteomes" id="UP000784919">
    <property type="component" value="Unassembled WGS sequence"/>
</dbReference>
<proteinExistence type="inferred from homology"/>
<dbReference type="GO" id="GO:0003676">
    <property type="term" value="F:nucleic acid binding"/>
    <property type="evidence" value="ECO:0007669"/>
    <property type="project" value="InterPro"/>
</dbReference>
<evidence type="ECO:0000256" key="1">
    <source>
        <dbReference type="ARBA" id="ARBA00005446"/>
    </source>
</evidence>
<sequence>LQQGLDGTALAMEQLREQVNISGQLQQMMGRGTEFRGQQSSEIRAVVVWDKPIIQITSTGGRKSLSFMLPAYCPPEGITIVIVPLVALQLDLFKRCMKLKITAHIWKSGQGNPAVSVLFVMPEAAVTVGFDELVRRLQNRGVLDRVVVGECHTVLDGDFRPKLEGWM</sequence>
<dbReference type="PANTHER" id="PTHR13710">
    <property type="entry name" value="DNA HELICASE RECQ FAMILY MEMBER"/>
    <property type="match status" value="1"/>
</dbReference>
<evidence type="ECO:0000259" key="2">
    <source>
        <dbReference type="Pfam" id="PF00270"/>
    </source>
</evidence>
<feature type="domain" description="DEAD/DEAH-box helicase" evidence="2">
    <location>
        <begin position="49"/>
        <end position="164"/>
    </location>
</feature>
<dbReference type="AlphaFoldDB" id="A0A9P7MLC5"/>
<dbReference type="GO" id="GO:0005694">
    <property type="term" value="C:chromosome"/>
    <property type="evidence" value="ECO:0007669"/>
    <property type="project" value="TreeGrafter"/>
</dbReference>
<evidence type="ECO:0000313" key="3">
    <source>
        <dbReference type="EMBL" id="KAG5954333.1"/>
    </source>
</evidence>
<gene>
    <name evidence="3" type="ORF">E4U56_007976</name>
</gene>
<dbReference type="GO" id="GO:0009378">
    <property type="term" value="F:four-way junction helicase activity"/>
    <property type="evidence" value="ECO:0007669"/>
    <property type="project" value="TreeGrafter"/>
</dbReference>
<comment type="similarity">
    <text evidence="1">Belongs to the helicase family. RecQ subfamily.</text>
</comment>
<dbReference type="GO" id="GO:0005524">
    <property type="term" value="F:ATP binding"/>
    <property type="evidence" value="ECO:0007669"/>
    <property type="project" value="InterPro"/>
</dbReference>
<dbReference type="InterPro" id="IPR011545">
    <property type="entry name" value="DEAD/DEAH_box_helicase_dom"/>
</dbReference>
<dbReference type="GO" id="GO:0005737">
    <property type="term" value="C:cytoplasm"/>
    <property type="evidence" value="ECO:0007669"/>
    <property type="project" value="TreeGrafter"/>
</dbReference>
<organism evidence="3 4">
    <name type="scientific">Claviceps arundinis</name>
    <dbReference type="NCBI Taxonomy" id="1623583"/>
    <lineage>
        <taxon>Eukaryota</taxon>
        <taxon>Fungi</taxon>
        <taxon>Dikarya</taxon>
        <taxon>Ascomycota</taxon>
        <taxon>Pezizomycotina</taxon>
        <taxon>Sordariomycetes</taxon>
        <taxon>Hypocreomycetidae</taxon>
        <taxon>Hypocreales</taxon>
        <taxon>Clavicipitaceae</taxon>
        <taxon>Claviceps</taxon>
    </lineage>
</organism>
<name>A0A9P7MLC5_9HYPO</name>